<name>A0A6G4AG85_9ACTN</name>
<feature type="domain" description="Methyltransferase" evidence="4">
    <location>
        <begin position="63"/>
        <end position="159"/>
    </location>
</feature>
<dbReference type="Proteomes" id="UP000476310">
    <property type="component" value="Unassembled WGS sequence"/>
</dbReference>
<dbReference type="Gene3D" id="3.40.50.150">
    <property type="entry name" value="Vaccinia Virus protein VP39"/>
    <property type="match status" value="1"/>
</dbReference>
<sequence>MTDHHHEHNHEHNHEHHHHGGDGPDDSGWAELLDLDAEVLHTYLSEVTSQLAQLTRDDPPHRILDLGSGTGTGTLALLQRFEDAEAIAVDRSPDLLEHLRGKARARGVEDRVRTVQADLDDTWPDFGPVDLVWASASVHHLADPDRALREIFERLRPGGLLAVIEMAGFPRFLPEDVGRGRPGLEARCHAVQAQEHAERMPELGSDWGPRLSRAGFGIAVERPFTIDLRPPLPEPTGRYAQALLRRVRSHVAARLSPDDLATLDHLIDSDGPDGVLRRDDLAVRAERTLWAARRP</sequence>
<evidence type="ECO:0000313" key="5">
    <source>
        <dbReference type="EMBL" id="NEW72250.1"/>
    </source>
</evidence>
<evidence type="ECO:0000259" key="4">
    <source>
        <dbReference type="Pfam" id="PF13649"/>
    </source>
</evidence>
<evidence type="ECO:0000256" key="2">
    <source>
        <dbReference type="ARBA" id="ARBA00022679"/>
    </source>
</evidence>
<evidence type="ECO:0000256" key="1">
    <source>
        <dbReference type="ARBA" id="ARBA00022603"/>
    </source>
</evidence>
<feature type="region of interest" description="Disordered" evidence="3">
    <location>
        <begin position="1"/>
        <end position="25"/>
    </location>
</feature>
<reference evidence="5" key="1">
    <citation type="submission" date="2020-02" db="EMBL/GenBank/DDBJ databases">
        <title>A new Streptomyces sp. for controlling soil-borne diseases.</title>
        <authorList>
            <person name="Li X."/>
            <person name="Tian Y."/>
            <person name="Gao K."/>
        </authorList>
    </citation>
    <scope>NUCLEOTIDE SEQUENCE [LARGE SCALE GENOMIC DNA]</scope>
    <source>
        <strain evidence="5">0250</strain>
    </source>
</reference>
<dbReference type="PANTHER" id="PTHR43861:SF1">
    <property type="entry name" value="TRANS-ACONITATE 2-METHYLTRANSFERASE"/>
    <property type="match status" value="1"/>
</dbReference>
<dbReference type="EMBL" id="JAAIKT010000020">
    <property type="protein sequence ID" value="NEW72250.1"/>
    <property type="molecule type" value="Genomic_DNA"/>
</dbReference>
<dbReference type="GO" id="GO:0017000">
    <property type="term" value="P:antibiotic biosynthetic process"/>
    <property type="evidence" value="ECO:0007669"/>
    <property type="project" value="UniProtKB-ARBA"/>
</dbReference>
<feature type="compositionally biased region" description="Basic and acidic residues" evidence="3">
    <location>
        <begin position="1"/>
        <end position="14"/>
    </location>
</feature>
<protein>
    <submittedName>
        <fullName evidence="5">Class I SAM-dependent methyltransferase</fullName>
    </submittedName>
</protein>
<dbReference type="AlphaFoldDB" id="A0A6G4AG85"/>
<dbReference type="PANTHER" id="PTHR43861">
    <property type="entry name" value="TRANS-ACONITATE 2-METHYLTRANSFERASE-RELATED"/>
    <property type="match status" value="1"/>
</dbReference>
<accession>A0A6G4AG85</accession>
<evidence type="ECO:0000313" key="6">
    <source>
        <dbReference type="Proteomes" id="UP000476310"/>
    </source>
</evidence>
<keyword evidence="1 5" id="KW-0489">Methyltransferase</keyword>
<evidence type="ECO:0000256" key="3">
    <source>
        <dbReference type="SAM" id="MobiDB-lite"/>
    </source>
</evidence>
<dbReference type="InterPro" id="IPR041698">
    <property type="entry name" value="Methyltransf_25"/>
</dbReference>
<proteinExistence type="predicted"/>
<dbReference type="Pfam" id="PF13649">
    <property type="entry name" value="Methyltransf_25"/>
    <property type="match status" value="1"/>
</dbReference>
<dbReference type="InterPro" id="IPR029063">
    <property type="entry name" value="SAM-dependent_MTases_sf"/>
</dbReference>
<organism evidence="5 6">
    <name type="scientific">Streptomyces rhizosphaericus</name>
    <dbReference type="NCBI Taxonomy" id="114699"/>
    <lineage>
        <taxon>Bacteria</taxon>
        <taxon>Bacillati</taxon>
        <taxon>Actinomycetota</taxon>
        <taxon>Actinomycetes</taxon>
        <taxon>Kitasatosporales</taxon>
        <taxon>Streptomycetaceae</taxon>
        <taxon>Streptomyces</taxon>
        <taxon>Streptomyces violaceusniger group</taxon>
    </lineage>
</organism>
<dbReference type="CDD" id="cd02440">
    <property type="entry name" value="AdoMet_MTases"/>
    <property type="match status" value="1"/>
</dbReference>
<dbReference type="SUPFAM" id="SSF53335">
    <property type="entry name" value="S-adenosyl-L-methionine-dependent methyltransferases"/>
    <property type="match status" value="1"/>
</dbReference>
<keyword evidence="2" id="KW-0808">Transferase</keyword>
<dbReference type="GO" id="GO:0008168">
    <property type="term" value="F:methyltransferase activity"/>
    <property type="evidence" value="ECO:0007669"/>
    <property type="project" value="UniProtKB-KW"/>
</dbReference>
<dbReference type="RefSeq" id="WP_164428551.1">
    <property type="nucleotide sequence ID" value="NZ_JAAIKT010000020.1"/>
</dbReference>
<gene>
    <name evidence="5" type="ORF">G4H13_18030</name>
</gene>
<keyword evidence="6" id="KW-1185">Reference proteome</keyword>
<dbReference type="GO" id="GO:0032259">
    <property type="term" value="P:methylation"/>
    <property type="evidence" value="ECO:0007669"/>
    <property type="project" value="UniProtKB-KW"/>
</dbReference>
<comment type="caution">
    <text evidence="5">The sequence shown here is derived from an EMBL/GenBank/DDBJ whole genome shotgun (WGS) entry which is preliminary data.</text>
</comment>